<dbReference type="GO" id="GO:0005886">
    <property type="term" value="C:plasma membrane"/>
    <property type="evidence" value="ECO:0007669"/>
    <property type="project" value="UniProtKB-SubCell"/>
</dbReference>
<dbReference type="Gene3D" id="3.40.50.300">
    <property type="entry name" value="P-loop containing nucleotide triphosphate hydrolases"/>
    <property type="match status" value="1"/>
</dbReference>
<keyword evidence="5" id="KW-0547">Nucleotide-binding</keyword>
<dbReference type="GO" id="GO:0015833">
    <property type="term" value="P:peptide transport"/>
    <property type="evidence" value="ECO:0007669"/>
    <property type="project" value="InterPro"/>
</dbReference>
<dbReference type="FunFam" id="3.40.50.300:FF:000016">
    <property type="entry name" value="Oligopeptide ABC transporter ATP-binding component"/>
    <property type="match status" value="1"/>
</dbReference>
<keyword evidence="7" id="KW-0472">Membrane</keyword>
<dbReference type="EMBL" id="FQZY01000012">
    <property type="protein sequence ID" value="SHJ60018.1"/>
    <property type="molecule type" value="Genomic_DNA"/>
</dbReference>
<feature type="domain" description="ABC transporter" evidence="8">
    <location>
        <begin position="5"/>
        <end position="257"/>
    </location>
</feature>
<dbReference type="Pfam" id="PF08352">
    <property type="entry name" value="oligo_HPY"/>
    <property type="match status" value="1"/>
</dbReference>
<protein>
    <submittedName>
        <fullName evidence="9">Oligopeptide transport system ATP-binding protein</fullName>
    </submittedName>
</protein>
<evidence type="ECO:0000259" key="8">
    <source>
        <dbReference type="PROSITE" id="PS50893"/>
    </source>
</evidence>
<keyword evidence="4" id="KW-1003">Cell membrane</keyword>
<comment type="similarity">
    <text evidence="2">Belongs to the ABC transporter superfamily.</text>
</comment>
<accession>A0A1M6KLY3</accession>
<evidence type="ECO:0000256" key="7">
    <source>
        <dbReference type="ARBA" id="ARBA00023136"/>
    </source>
</evidence>
<organism evidence="9 10">
    <name type="scientific">Hespellia stercorisuis DSM 15480</name>
    <dbReference type="NCBI Taxonomy" id="1121950"/>
    <lineage>
        <taxon>Bacteria</taxon>
        <taxon>Bacillati</taxon>
        <taxon>Bacillota</taxon>
        <taxon>Clostridia</taxon>
        <taxon>Lachnospirales</taxon>
        <taxon>Lachnospiraceae</taxon>
        <taxon>Hespellia</taxon>
    </lineage>
</organism>
<evidence type="ECO:0000256" key="4">
    <source>
        <dbReference type="ARBA" id="ARBA00022475"/>
    </source>
</evidence>
<evidence type="ECO:0000256" key="1">
    <source>
        <dbReference type="ARBA" id="ARBA00004202"/>
    </source>
</evidence>
<dbReference type="RefSeq" id="WP_073106112.1">
    <property type="nucleotide sequence ID" value="NZ_FQZY01000012.1"/>
</dbReference>
<proteinExistence type="inferred from homology"/>
<dbReference type="InterPro" id="IPR017871">
    <property type="entry name" value="ABC_transporter-like_CS"/>
</dbReference>
<evidence type="ECO:0000256" key="5">
    <source>
        <dbReference type="ARBA" id="ARBA00022741"/>
    </source>
</evidence>
<dbReference type="SUPFAM" id="SSF52540">
    <property type="entry name" value="P-loop containing nucleoside triphosphate hydrolases"/>
    <property type="match status" value="1"/>
</dbReference>
<gene>
    <name evidence="9" type="ORF">SAMN02745243_00953</name>
</gene>
<dbReference type="NCBIfam" id="TIGR01727">
    <property type="entry name" value="oligo_HPY"/>
    <property type="match status" value="1"/>
</dbReference>
<evidence type="ECO:0000256" key="2">
    <source>
        <dbReference type="ARBA" id="ARBA00005417"/>
    </source>
</evidence>
<keyword evidence="3" id="KW-0813">Transport</keyword>
<dbReference type="PANTHER" id="PTHR43297:SF2">
    <property type="entry name" value="DIPEPTIDE TRANSPORT ATP-BINDING PROTEIN DPPD"/>
    <property type="match status" value="1"/>
</dbReference>
<dbReference type="STRING" id="1121950.SAMN02745243_00953"/>
<dbReference type="InterPro" id="IPR027417">
    <property type="entry name" value="P-loop_NTPase"/>
</dbReference>
<dbReference type="GO" id="GO:0016887">
    <property type="term" value="F:ATP hydrolysis activity"/>
    <property type="evidence" value="ECO:0007669"/>
    <property type="project" value="InterPro"/>
</dbReference>
<evidence type="ECO:0000256" key="3">
    <source>
        <dbReference type="ARBA" id="ARBA00022448"/>
    </source>
</evidence>
<name>A0A1M6KLY3_9FIRM</name>
<dbReference type="CDD" id="cd03257">
    <property type="entry name" value="ABC_NikE_OppD_transporters"/>
    <property type="match status" value="1"/>
</dbReference>
<dbReference type="AlphaFoldDB" id="A0A1M6KLY3"/>
<dbReference type="PROSITE" id="PS00211">
    <property type="entry name" value="ABC_TRANSPORTER_1"/>
    <property type="match status" value="1"/>
</dbReference>
<dbReference type="InterPro" id="IPR003593">
    <property type="entry name" value="AAA+_ATPase"/>
</dbReference>
<dbReference type="Proteomes" id="UP000184301">
    <property type="component" value="Unassembled WGS sequence"/>
</dbReference>
<comment type="subcellular location">
    <subcellularLocation>
        <location evidence="1">Cell membrane</location>
        <topology evidence="1">Peripheral membrane protein</topology>
    </subcellularLocation>
</comment>
<dbReference type="SMART" id="SM00382">
    <property type="entry name" value="AAA"/>
    <property type="match status" value="1"/>
</dbReference>
<dbReference type="InterPro" id="IPR013563">
    <property type="entry name" value="Oligopep_ABC_C"/>
</dbReference>
<evidence type="ECO:0000313" key="9">
    <source>
        <dbReference type="EMBL" id="SHJ60018.1"/>
    </source>
</evidence>
<evidence type="ECO:0000313" key="10">
    <source>
        <dbReference type="Proteomes" id="UP000184301"/>
    </source>
</evidence>
<sequence length="342" mass="38636">MEKILEVNNLQVSFHTYAGDVKAVRGVSFELEKGETLAFVGESGCGKTVTAKAIMRLLQPPFAEIKKESKIMYQDKDVMKMSKKELQAYRGNDVGMIFQDPMTSLNPTMTIGKQIMESLMLHRKLDKKQAREEAIEMLRVVKISDAEKRVDDYPHQLSGGMRQRVMIAIALSCNPALLIADEPTTALDVTIQAQIMRLLGDLKKERDTAIILVTHDLGVVANFADRIQVMYAGQIIERGTAKEIFYHAKHPYTWALLASVPKLDTENKGELYALKGTPPDLILEMNHCPFADRCEYCMGICRETMPEETLVDGTHRVSCWLQHPSAPRVQSYYEKCGVREHE</sequence>
<evidence type="ECO:0000256" key="6">
    <source>
        <dbReference type="ARBA" id="ARBA00022840"/>
    </source>
</evidence>
<dbReference type="GO" id="GO:0005524">
    <property type="term" value="F:ATP binding"/>
    <property type="evidence" value="ECO:0007669"/>
    <property type="project" value="UniProtKB-KW"/>
</dbReference>
<keyword evidence="6 9" id="KW-0067">ATP-binding</keyword>
<dbReference type="Pfam" id="PF00005">
    <property type="entry name" value="ABC_tran"/>
    <property type="match status" value="1"/>
</dbReference>
<dbReference type="PROSITE" id="PS50893">
    <property type="entry name" value="ABC_TRANSPORTER_2"/>
    <property type="match status" value="1"/>
</dbReference>
<reference evidence="9 10" key="1">
    <citation type="submission" date="2016-11" db="EMBL/GenBank/DDBJ databases">
        <authorList>
            <person name="Jaros S."/>
            <person name="Januszkiewicz K."/>
            <person name="Wedrychowicz H."/>
        </authorList>
    </citation>
    <scope>NUCLEOTIDE SEQUENCE [LARGE SCALE GENOMIC DNA]</scope>
    <source>
        <strain evidence="9 10">DSM 15480</strain>
    </source>
</reference>
<dbReference type="OrthoDB" id="9806285at2"/>
<dbReference type="PANTHER" id="PTHR43297">
    <property type="entry name" value="OLIGOPEPTIDE TRANSPORT ATP-BINDING PROTEIN APPD"/>
    <property type="match status" value="1"/>
</dbReference>
<dbReference type="InterPro" id="IPR003439">
    <property type="entry name" value="ABC_transporter-like_ATP-bd"/>
</dbReference>
<keyword evidence="10" id="KW-1185">Reference proteome</keyword>
<dbReference type="InterPro" id="IPR050388">
    <property type="entry name" value="ABC_Ni/Peptide_Import"/>
</dbReference>